<sequence>MSYVRLEFDLTTGEDIEKALGNLSDTSTAYLKPNCNQRNQSEEAHLDDELNEEFPIIDID</sequence>
<protein>
    <submittedName>
        <fullName evidence="1">14023_t:CDS:1</fullName>
    </submittedName>
</protein>
<dbReference type="EMBL" id="CAJVPZ010022425">
    <property type="protein sequence ID" value="CAG8711573.1"/>
    <property type="molecule type" value="Genomic_DNA"/>
</dbReference>
<comment type="caution">
    <text evidence="1">The sequence shown here is derived from an EMBL/GenBank/DDBJ whole genome shotgun (WGS) entry which is preliminary data.</text>
</comment>
<evidence type="ECO:0000313" key="2">
    <source>
        <dbReference type="Proteomes" id="UP000789396"/>
    </source>
</evidence>
<feature type="non-terminal residue" evidence="1">
    <location>
        <position position="1"/>
    </location>
</feature>
<reference evidence="1" key="1">
    <citation type="submission" date="2021-06" db="EMBL/GenBank/DDBJ databases">
        <authorList>
            <person name="Kallberg Y."/>
            <person name="Tangrot J."/>
            <person name="Rosling A."/>
        </authorList>
    </citation>
    <scope>NUCLEOTIDE SEQUENCE</scope>
    <source>
        <strain evidence="1">IN212</strain>
    </source>
</reference>
<feature type="non-terminal residue" evidence="1">
    <location>
        <position position="60"/>
    </location>
</feature>
<dbReference type="Proteomes" id="UP000789396">
    <property type="component" value="Unassembled WGS sequence"/>
</dbReference>
<evidence type="ECO:0000313" key="1">
    <source>
        <dbReference type="EMBL" id="CAG8711573.1"/>
    </source>
</evidence>
<organism evidence="1 2">
    <name type="scientific">Racocetra fulgida</name>
    <dbReference type="NCBI Taxonomy" id="60492"/>
    <lineage>
        <taxon>Eukaryota</taxon>
        <taxon>Fungi</taxon>
        <taxon>Fungi incertae sedis</taxon>
        <taxon>Mucoromycota</taxon>
        <taxon>Glomeromycotina</taxon>
        <taxon>Glomeromycetes</taxon>
        <taxon>Diversisporales</taxon>
        <taxon>Gigasporaceae</taxon>
        <taxon>Racocetra</taxon>
    </lineage>
</organism>
<gene>
    <name evidence="1" type="ORF">RFULGI_LOCUS10880</name>
</gene>
<dbReference type="OrthoDB" id="2395192at2759"/>
<keyword evidence="2" id="KW-1185">Reference proteome</keyword>
<dbReference type="AlphaFoldDB" id="A0A9N9HXE8"/>
<accession>A0A9N9HXE8</accession>
<proteinExistence type="predicted"/>
<name>A0A9N9HXE8_9GLOM</name>